<comment type="caution">
    <text evidence="1">The sequence shown here is derived from an EMBL/GenBank/DDBJ whole genome shotgun (WGS) entry which is preliminary data.</text>
</comment>
<dbReference type="EMBL" id="PQFF01000302">
    <property type="protein sequence ID" value="RHZ63327.1"/>
    <property type="molecule type" value="Genomic_DNA"/>
</dbReference>
<keyword evidence="2" id="KW-1185">Reference proteome</keyword>
<dbReference type="AlphaFoldDB" id="A0A397HK27"/>
<name>A0A397HK27_9GLOM</name>
<dbReference type="OrthoDB" id="10403413at2759"/>
<gene>
    <name evidence="1" type="ORF">Glove_330g15</name>
</gene>
<evidence type="ECO:0000313" key="2">
    <source>
        <dbReference type="Proteomes" id="UP000266861"/>
    </source>
</evidence>
<dbReference type="Proteomes" id="UP000266861">
    <property type="component" value="Unassembled WGS sequence"/>
</dbReference>
<proteinExistence type="predicted"/>
<evidence type="ECO:0000313" key="1">
    <source>
        <dbReference type="EMBL" id="RHZ63327.1"/>
    </source>
</evidence>
<organism evidence="1 2">
    <name type="scientific">Diversispora epigaea</name>
    <dbReference type="NCBI Taxonomy" id="1348612"/>
    <lineage>
        <taxon>Eukaryota</taxon>
        <taxon>Fungi</taxon>
        <taxon>Fungi incertae sedis</taxon>
        <taxon>Mucoromycota</taxon>
        <taxon>Glomeromycotina</taxon>
        <taxon>Glomeromycetes</taxon>
        <taxon>Diversisporales</taxon>
        <taxon>Diversisporaceae</taxon>
        <taxon>Diversispora</taxon>
    </lineage>
</organism>
<accession>A0A397HK27</accession>
<reference evidence="1 2" key="1">
    <citation type="submission" date="2018-08" db="EMBL/GenBank/DDBJ databases">
        <title>Genome and evolution of the arbuscular mycorrhizal fungus Diversispora epigaea (formerly Glomus versiforme) and its bacterial endosymbionts.</title>
        <authorList>
            <person name="Sun X."/>
            <person name="Fei Z."/>
            <person name="Harrison M."/>
        </authorList>
    </citation>
    <scope>NUCLEOTIDE SEQUENCE [LARGE SCALE GENOMIC DNA]</scope>
    <source>
        <strain evidence="1 2">IT104</strain>
    </source>
</reference>
<sequence length="265" mass="31650">MLNLRKKFKSRVFKIFKLFKKQKDVTVKYNTSKLYYTQTTKDNLFTTTQNIQHIMIQNTNVIQENMVQSISIKFKITACKLELSDQEQPTKILVSTNNQSKINNIKNTLIQDWKIFQDTMIQNTSTINDQNIIIISTLDTLYLNTPITTSTISETVESLRAYEKKSDDAQKFLDYMGNNFKWPASMSNLTKILIFRAFIDIDDNIFENYQEYIDNNIFEDDQEYMFNYIYLCNNFDQNIFNEYEKDWILTYKPKVKNYELEKYTN</sequence>
<protein>
    <submittedName>
        <fullName evidence="1">Uncharacterized protein</fullName>
    </submittedName>
</protein>